<organism evidence="1 2">
    <name type="scientific">Yersinia enterocolitica</name>
    <dbReference type="NCBI Taxonomy" id="630"/>
    <lineage>
        <taxon>Bacteria</taxon>
        <taxon>Pseudomonadati</taxon>
        <taxon>Pseudomonadota</taxon>
        <taxon>Gammaproteobacteria</taxon>
        <taxon>Enterobacterales</taxon>
        <taxon>Yersiniaceae</taxon>
        <taxon>Yersinia</taxon>
    </lineage>
</organism>
<accession>A0A0H5GF16</accession>
<dbReference type="Proteomes" id="UP000048841">
    <property type="component" value="Unassembled WGS sequence"/>
</dbReference>
<reference evidence="1 2" key="1">
    <citation type="submission" date="2015-03" db="EMBL/GenBank/DDBJ databases">
        <authorList>
            <person name="Murphy D."/>
        </authorList>
    </citation>
    <scope>NUCLEOTIDE SEQUENCE [LARGE SCALE GENOMIC DNA]</scope>
    <source>
        <strain evidence="1 2">IP26249</strain>
    </source>
</reference>
<name>A0A0H5GF16_YEREN</name>
<protein>
    <submittedName>
        <fullName evidence="1">Uncharacterized protein</fullName>
    </submittedName>
</protein>
<dbReference type="AlphaFoldDB" id="A0A0H5GF16"/>
<dbReference type="EMBL" id="CGBR01000014">
    <property type="protein sequence ID" value="CFQ63584.1"/>
    <property type="molecule type" value="Genomic_DNA"/>
</dbReference>
<evidence type="ECO:0000313" key="2">
    <source>
        <dbReference type="Proteomes" id="UP000048841"/>
    </source>
</evidence>
<gene>
    <name evidence="1" type="ORF">ERS137941_02223</name>
</gene>
<proteinExistence type="predicted"/>
<evidence type="ECO:0000313" key="1">
    <source>
        <dbReference type="EMBL" id="CFQ63584.1"/>
    </source>
</evidence>
<sequence length="46" mass="5200">MSAHRDAFRLPPSCILKSIGYRADQKVKSGLVYQRAPVVKREQGEI</sequence>